<evidence type="ECO:0000256" key="10">
    <source>
        <dbReference type="ARBA" id="ARBA00023251"/>
    </source>
</evidence>
<dbReference type="RefSeq" id="WP_263335021.1">
    <property type="nucleotide sequence ID" value="NZ_JAGSYH010000002.1"/>
</dbReference>
<keyword evidence="7" id="KW-0378">Hydrolase</keyword>
<reference evidence="16" key="1">
    <citation type="journal article" date="2019" name="Int. J. Syst. Evol. Microbiol.">
        <title>The Global Catalogue of Microorganisms (GCM) 10K type strain sequencing project: providing services to taxonomists for standard genome sequencing and annotation.</title>
        <authorList>
            <consortium name="The Broad Institute Genomics Platform"/>
            <consortium name="The Broad Institute Genome Sequencing Center for Infectious Disease"/>
            <person name="Wu L."/>
            <person name="Ma J."/>
        </authorList>
    </citation>
    <scope>NUCLEOTIDE SEQUENCE [LARGE SCALE GENOMIC DNA]</scope>
    <source>
        <strain evidence="16">JCM 4087</strain>
    </source>
</reference>
<organism evidence="15 16">
    <name type="scientific">Acidicapsa dinghuensis</name>
    <dbReference type="NCBI Taxonomy" id="2218256"/>
    <lineage>
        <taxon>Bacteria</taxon>
        <taxon>Pseudomonadati</taxon>
        <taxon>Acidobacteriota</taxon>
        <taxon>Terriglobia</taxon>
        <taxon>Terriglobales</taxon>
        <taxon>Acidobacteriaceae</taxon>
        <taxon>Acidicapsa</taxon>
    </lineage>
</organism>
<dbReference type="Proteomes" id="UP001596091">
    <property type="component" value="Unassembled WGS sequence"/>
</dbReference>
<feature type="transmembrane region" description="Helical" evidence="14">
    <location>
        <begin position="41"/>
        <end position="63"/>
    </location>
</feature>
<keyword evidence="5" id="KW-1003">Cell membrane</keyword>
<sequence length="305" mass="33060">MPIWKVILLAIVQGLAELLPVSSSAHVIVAEKLMGLDPSAPQMTLLLVMLHTGTMFAVIVYFWRTWKEAYFSSSQNFNRFAGLVIWATILTGIVGEALKKLIEKTLFAHQPKAEIENLFSRLDLIAPALAAAGLLILISGLMERRQLANRIPSYAAFKPESEGTVNLAQTSWMGIVQGLALPFRGFSRSGSTISTAMLAGAKKAPAERFSFAMAVVLTPVVVGMELLRLEKAHTVAISAGSPAGSMMDLHGSLLASLLGMVFSFLAGLVALRWLSSWLENGRWYLFGIYCLVASAGVFALYLHGF</sequence>
<comment type="subcellular location">
    <subcellularLocation>
        <location evidence="1">Cell membrane</location>
        <topology evidence="1">Multi-pass membrane protein</topology>
    </subcellularLocation>
</comment>
<evidence type="ECO:0000256" key="9">
    <source>
        <dbReference type="ARBA" id="ARBA00023136"/>
    </source>
</evidence>
<keyword evidence="8 14" id="KW-1133">Transmembrane helix</keyword>
<evidence type="ECO:0000256" key="8">
    <source>
        <dbReference type="ARBA" id="ARBA00022989"/>
    </source>
</evidence>
<feature type="transmembrane region" description="Helical" evidence="14">
    <location>
        <begin position="283"/>
        <end position="302"/>
    </location>
</feature>
<evidence type="ECO:0000256" key="1">
    <source>
        <dbReference type="ARBA" id="ARBA00004651"/>
    </source>
</evidence>
<evidence type="ECO:0000256" key="3">
    <source>
        <dbReference type="ARBA" id="ARBA00012374"/>
    </source>
</evidence>
<comment type="caution">
    <text evidence="15">The sequence shown here is derived from an EMBL/GenBank/DDBJ whole genome shotgun (WGS) entry which is preliminary data.</text>
</comment>
<evidence type="ECO:0000256" key="6">
    <source>
        <dbReference type="ARBA" id="ARBA00022692"/>
    </source>
</evidence>
<name>A0ABW1E935_9BACT</name>
<keyword evidence="16" id="KW-1185">Reference proteome</keyword>
<evidence type="ECO:0000256" key="11">
    <source>
        <dbReference type="ARBA" id="ARBA00032707"/>
    </source>
</evidence>
<evidence type="ECO:0000256" key="2">
    <source>
        <dbReference type="ARBA" id="ARBA00010621"/>
    </source>
</evidence>
<protein>
    <recommendedName>
        <fullName evidence="4">Undecaprenyl-diphosphatase</fullName>
        <ecNumber evidence="3">3.6.1.27</ecNumber>
    </recommendedName>
    <alternativeName>
        <fullName evidence="12">Bacitracin resistance protein</fullName>
    </alternativeName>
    <alternativeName>
        <fullName evidence="11">Undecaprenyl pyrophosphate phosphatase</fullName>
    </alternativeName>
</protein>
<keyword evidence="9 14" id="KW-0472">Membrane</keyword>
<evidence type="ECO:0000313" key="15">
    <source>
        <dbReference type="EMBL" id="MFC5860827.1"/>
    </source>
</evidence>
<evidence type="ECO:0000256" key="4">
    <source>
        <dbReference type="ARBA" id="ARBA00021581"/>
    </source>
</evidence>
<dbReference type="PANTHER" id="PTHR30622:SF2">
    <property type="entry name" value="UNDECAPRENYL-DIPHOSPHATASE"/>
    <property type="match status" value="1"/>
</dbReference>
<comment type="similarity">
    <text evidence="2">Belongs to the UppP family.</text>
</comment>
<dbReference type="EMBL" id="JBHSPH010000001">
    <property type="protein sequence ID" value="MFC5860827.1"/>
    <property type="molecule type" value="Genomic_DNA"/>
</dbReference>
<accession>A0ABW1E935</accession>
<evidence type="ECO:0000256" key="14">
    <source>
        <dbReference type="SAM" id="Phobius"/>
    </source>
</evidence>
<gene>
    <name evidence="15" type="ORF">ACFPT7_00815</name>
</gene>
<feature type="transmembrane region" description="Helical" evidence="14">
    <location>
        <begin position="249"/>
        <end position="271"/>
    </location>
</feature>
<keyword evidence="6 14" id="KW-0812">Transmembrane</keyword>
<dbReference type="InterPro" id="IPR003824">
    <property type="entry name" value="UppP"/>
</dbReference>
<evidence type="ECO:0000256" key="12">
    <source>
        <dbReference type="ARBA" id="ARBA00032932"/>
    </source>
</evidence>
<evidence type="ECO:0000256" key="7">
    <source>
        <dbReference type="ARBA" id="ARBA00022801"/>
    </source>
</evidence>
<proteinExistence type="inferred from homology"/>
<feature type="transmembrane region" description="Helical" evidence="14">
    <location>
        <begin position="209"/>
        <end position="229"/>
    </location>
</feature>
<feature type="transmembrane region" description="Helical" evidence="14">
    <location>
        <begin position="122"/>
        <end position="142"/>
    </location>
</feature>
<keyword evidence="10" id="KW-0046">Antibiotic resistance</keyword>
<feature type="transmembrane region" description="Helical" evidence="14">
    <location>
        <begin position="83"/>
        <end position="102"/>
    </location>
</feature>
<comment type="catalytic activity">
    <reaction evidence="13">
        <text>di-trans,octa-cis-undecaprenyl diphosphate + H2O = di-trans,octa-cis-undecaprenyl phosphate + phosphate + H(+)</text>
        <dbReference type="Rhea" id="RHEA:28094"/>
        <dbReference type="ChEBI" id="CHEBI:15377"/>
        <dbReference type="ChEBI" id="CHEBI:15378"/>
        <dbReference type="ChEBI" id="CHEBI:43474"/>
        <dbReference type="ChEBI" id="CHEBI:58405"/>
        <dbReference type="ChEBI" id="CHEBI:60392"/>
        <dbReference type="EC" id="3.6.1.27"/>
    </reaction>
</comment>
<evidence type="ECO:0000313" key="16">
    <source>
        <dbReference type="Proteomes" id="UP001596091"/>
    </source>
</evidence>
<dbReference type="Pfam" id="PF02673">
    <property type="entry name" value="BacA"/>
    <property type="match status" value="1"/>
</dbReference>
<dbReference type="EC" id="3.6.1.27" evidence="3"/>
<dbReference type="PANTHER" id="PTHR30622">
    <property type="entry name" value="UNDECAPRENYL-DIPHOSPHATASE"/>
    <property type="match status" value="1"/>
</dbReference>
<evidence type="ECO:0000256" key="5">
    <source>
        <dbReference type="ARBA" id="ARBA00022475"/>
    </source>
</evidence>
<evidence type="ECO:0000256" key="13">
    <source>
        <dbReference type="ARBA" id="ARBA00047594"/>
    </source>
</evidence>